<dbReference type="PROSITE" id="PS51755">
    <property type="entry name" value="OMPR_PHOB"/>
    <property type="match status" value="1"/>
</dbReference>
<evidence type="ECO:0000313" key="10">
    <source>
        <dbReference type="EMBL" id="GMG82685.1"/>
    </source>
</evidence>
<accession>A0ABQ6LKC5</accession>
<dbReference type="PANTHER" id="PTHR48111">
    <property type="entry name" value="REGULATOR OF RPOS"/>
    <property type="match status" value="1"/>
</dbReference>
<dbReference type="PANTHER" id="PTHR48111:SF4">
    <property type="entry name" value="DNA-BINDING DUAL TRANSCRIPTIONAL REGULATOR OMPR"/>
    <property type="match status" value="1"/>
</dbReference>
<dbReference type="CDD" id="cd00383">
    <property type="entry name" value="trans_reg_C"/>
    <property type="match status" value="1"/>
</dbReference>
<dbReference type="Gene3D" id="1.10.10.10">
    <property type="entry name" value="Winged helix-like DNA-binding domain superfamily/Winged helix DNA-binding domain"/>
    <property type="match status" value="1"/>
</dbReference>
<dbReference type="Proteomes" id="UP001239909">
    <property type="component" value="Unassembled WGS sequence"/>
</dbReference>
<proteinExistence type="predicted"/>
<evidence type="ECO:0000256" key="3">
    <source>
        <dbReference type="ARBA" id="ARBA00023015"/>
    </source>
</evidence>
<dbReference type="PROSITE" id="PS50110">
    <property type="entry name" value="RESPONSE_REGULATORY"/>
    <property type="match status" value="1"/>
</dbReference>
<dbReference type="SMART" id="SM00448">
    <property type="entry name" value="REC"/>
    <property type="match status" value="1"/>
</dbReference>
<feature type="modified residue" description="4-aspartylphosphate" evidence="6">
    <location>
        <position position="57"/>
    </location>
</feature>
<dbReference type="InterPro" id="IPR001867">
    <property type="entry name" value="OmpR/PhoB-type_DNA-bd"/>
</dbReference>
<evidence type="ECO:0000256" key="6">
    <source>
        <dbReference type="PROSITE-ProRule" id="PRU00169"/>
    </source>
</evidence>
<protein>
    <submittedName>
        <fullName evidence="10">Response regulator</fullName>
    </submittedName>
</protein>
<dbReference type="InterPro" id="IPR001789">
    <property type="entry name" value="Sig_transdc_resp-reg_receiver"/>
</dbReference>
<keyword evidence="2" id="KW-0902">Two-component regulatory system</keyword>
<evidence type="ECO:0000259" key="9">
    <source>
        <dbReference type="PROSITE" id="PS51755"/>
    </source>
</evidence>
<evidence type="ECO:0000256" key="2">
    <source>
        <dbReference type="ARBA" id="ARBA00023012"/>
    </source>
</evidence>
<evidence type="ECO:0000256" key="4">
    <source>
        <dbReference type="ARBA" id="ARBA00023125"/>
    </source>
</evidence>
<dbReference type="Gene3D" id="3.40.50.2300">
    <property type="match status" value="1"/>
</dbReference>
<reference evidence="10 11" key="1">
    <citation type="submission" date="2023-04" db="EMBL/GenBank/DDBJ databases">
        <title>Marinoamorphus aggregata gen. nov., sp. Nov., isolate from tissue of brittle star Ophioplocus japonicus.</title>
        <authorList>
            <person name="Kawano K."/>
            <person name="Sawayama S."/>
            <person name="Nakagawa S."/>
        </authorList>
    </citation>
    <scope>NUCLEOTIDE SEQUENCE [LARGE SCALE GENOMIC DNA]</scope>
    <source>
        <strain evidence="10 11">NKW23</strain>
    </source>
</reference>
<dbReference type="Pfam" id="PF00486">
    <property type="entry name" value="Trans_reg_C"/>
    <property type="match status" value="1"/>
</dbReference>
<keyword evidence="1 6" id="KW-0597">Phosphoprotein</keyword>
<gene>
    <name evidence="10" type="ORF">LNKW23_18980</name>
</gene>
<dbReference type="InterPro" id="IPR011006">
    <property type="entry name" value="CheY-like_superfamily"/>
</dbReference>
<dbReference type="SUPFAM" id="SSF52172">
    <property type="entry name" value="CheY-like"/>
    <property type="match status" value="1"/>
</dbReference>
<evidence type="ECO:0000313" key="11">
    <source>
        <dbReference type="Proteomes" id="UP001239909"/>
    </source>
</evidence>
<dbReference type="SMART" id="SM00862">
    <property type="entry name" value="Trans_reg_C"/>
    <property type="match status" value="1"/>
</dbReference>
<dbReference type="Gene3D" id="6.10.250.690">
    <property type="match status" value="1"/>
</dbReference>
<sequence>MPATAQHRILVVDDDRRMCGVLVRILADEGFAARAAHDGAAMRRLLADESFDLVLLDLRFPSGEDGMSLARTFRVQHDMPLVMLTGKDSTIDKVVCFELGADDYVTKPFEPRELIARLRAVLRRYGRSAGVAEGAAEDRLWAFSGWRLDPESQEVLPPEGGPIRLTHRECQVLQALLVRKGRILSREQILDIVASRNWSPYDRSIDVLIGRIRRKLRDDAGRMRFIRTVRGVGYMFVAQPGEDGGEEGTARGR</sequence>
<name>A0ABQ6LKC5_9RHOB</name>
<dbReference type="InterPro" id="IPR016032">
    <property type="entry name" value="Sig_transdc_resp-reg_C-effctor"/>
</dbReference>
<dbReference type="RefSeq" id="WP_285671473.1">
    <property type="nucleotide sequence ID" value="NZ_BSYI01000012.1"/>
</dbReference>
<dbReference type="InterPro" id="IPR039420">
    <property type="entry name" value="WalR-like"/>
</dbReference>
<keyword evidence="3" id="KW-0805">Transcription regulation</keyword>
<keyword evidence="11" id="KW-1185">Reference proteome</keyword>
<evidence type="ECO:0000256" key="5">
    <source>
        <dbReference type="ARBA" id="ARBA00023163"/>
    </source>
</evidence>
<dbReference type="EMBL" id="BSYI01000012">
    <property type="protein sequence ID" value="GMG82685.1"/>
    <property type="molecule type" value="Genomic_DNA"/>
</dbReference>
<evidence type="ECO:0000259" key="8">
    <source>
        <dbReference type="PROSITE" id="PS50110"/>
    </source>
</evidence>
<feature type="DNA-binding region" description="OmpR/PhoB-type" evidence="7">
    <location>
        <begin position="138"/>
        <end position="238"/>
    </location>
</feature>
<keyword evidence="5" id="KW-0804">Transcription</keyword>
<dbReference type="SUPFAM" id="SSF46894">
    <property type="entry name" value="C-terminal effector domain of the bipartite response regulators"/>
    <property type="match status" value="1"/>
</dbReference>
<evidence type="ECO:0000256" key="1">
    <source>
        <dbReference type="ARBA" id="ARBA00022553"/>
    </source>
</evidence>
<dbReference type="InterPro" id="IPR036388">
    <property type="entry name" value="WH-like_DNA-bd_sf"/>
</dbReference>
<evidence type="ECO:0000256" key="7">
    <source>
        <dbReference type="PROSITE-ProRule" id="PRU01091"/>
    </source>
</evidence>
<keyword evidence="4 7" id="KW-0238">DNA-binding</keyword>
<feature type="domain" description="OmpR/PhoB-type" evidence="9">
    <location>
        <begin position="138"/>
        <end position="238"/>
    </location>
</feature>
<comment type="caution">
    <text evidence="10">The sequence shown here is derived from an EMBL/GenBank/DDBJ whole genome shotgun (WGS) entry which is preliminary data.</text>
</comment>
<dbReference type="Pfam" id="PF00072">
    <property type="entry name" value="Response_reg"/>
    <property type="match status" value="1"/>
</dbReference>
<organism evidence="10 11">
    <name type="scientific">Paralimibaculum aggregatum</name>
    <dbReference type="NCBI Taxonomy" id="3036245"/>
    <lineage>
        <taxon>Bacteria</taxon>
        <taxon>Pseudomonadati</taxon>
        <taxon>Pseudomonadota</taxon>
        <taxon>Alphaproteobacteria</taxon>
        <taxon>Rhodobacterales</taxon>
        <taxon>Paracoccaceae</taxon>
        <taxon>Paralimibaculum</taxon>
    </lineage>
</organism>
<feature type="domain" description="Response regulatory" evidence="8">
    <location>
        <begin position="8"/>
        <end position="122"/>
    </location>
</feature>